<evidence type="ECO:0000256" key="3">
    <source>
        <dbReference type="ARBA" id="ARBA00023141"/>
    </source>
</evidence>
<dbReference type="AlphaFoldDB" id="A0A2W5F6V5"/>
<keyword evidence="3" id="KW-0028">Amino-acid biosynthesis</keyword>
<dbReference type="GO" id="GO:0050661">
    <property type="term" value="F:NADP binding"/>
    <property type="evidence" value="ECO:0007669"/>
    <property type="project" value="TreeGrafter"/>
</dbReference>
<comment type="pathway">
    <text evidence="1">Metabolic intermediate biosynthesis; chorismate biosynthesis; chorismate from D-erythrose 4-phosphate and phosphoenolpyruvate: step 4/7.</text>
</comment>
<name>A0A2W5F6V5_9SPHI</name>
<dbReference type="InterPro" id="IPR046346">
    <property type="entry name" value="Aminoacid_DH-like_N_sf"/>
</dbReference>
<feature type="domain" description="Shikimate dehydrogenase substrate binding N-terminal" evidence="4">
    <location>
        <begin position="6"/>
        <end position="88"/>
    </location>
</feature>
<dbReference type="GO" id="GO:0004764">
    <property type="term" value="F:shikimate 3-dehydrogenase (NADP+) activity"/>
    <property type="evidence" value="ECO:0007669"/>
    <property type="project" value="UniProtKB-EC"/>
</dbReference>
<proteinExistence type="predicted"/>
<dbReference type="GO" id="GO:0005829">
    <property type="term" value="C:cytosol"/>
    <property type="evidence" value="ECO:0007669"/>
    <property type="project" value="TreeGrafter"/>
</dbReference>
<dbReference type="PANTHER" id="PTHR21089:SF1">
    <property type="entry name" value="BIFUNCTIONAL 3-DEHYDROQUINATE DEHYDRATASE_SHIKIMATE DEHYDROGENASE, CHLOROPLASTIC"/>
    <property type="match status" value="1"/>
</dbReference>
<accession>A0A2W5F6V5</accession>
<dbReference type="InterPro" id="IPR036291">
    <property type="entry name" value="NAD(P)-bd_dom_sf"/>
</dbReference>
<organism evidence="5 6">
    <name type="scientific">Pseudopedobacter saltans</name>
    <dbReference type="NCBI Taxonomy" id="151895"/>
    <lineage>
        <taxon>Bacteria</taxon>
        <taxon>Pseudomonadati</taxon>
        <taxon>Bacteroidota</taxon>
        <taxon>Sphingobacteriia</taxon>
        <taxon>Sphingobacteriales</taxon>
        <taxon>Sphingobacteriaceae</taxon>
        <taxon>Pseudopedobacter</taxon>
    </lineage>
</organism>
<evidence type="ECO:0000256" key="1">
    <source>
        <dbReference type="ARBA" id="ARBA00004871"/>
    </source>
</evidence>
<protein>
    <submittedName>
        <fullName evidence="5">Shikimate dehydrogenase</fullName>
        <ecNumber evidence="5">1.1.1.25</ecNumber>
    </submittedName>
</protein>
<keyword evidence="3" id="KW-0057">Aromatic amino acid biosynthesis</keyword>
<gene>
    <name evidence="5" type="primary">aroE</name>
    <name evidence="5" type="ORF">DI598_02325</name>
</gene>
<dbReference type="Pfam" id="PF08501">
    <property type="entry name" value="Shikimate_dh_N"/>
    <property type="match status" value="1"/>
</dbReference>
<dbReference type="PANTHER" id="PTHR21089">
    <property type="entry name" value="SHIKIMATE DEHYDROGENASE"/>
    <property type="match status" value="1"/>
</dbReference>
<evidence type="ECO:0000256" key="2">
    <source>
        <dbReference type="ARBA" id="ARBA00023002"/>
    </source>
</evidence>
<reference evidence="5 6" key="1">
    <citation type="submission" date="2017-11" db="EMBL/GenBank/DDBJ databases">
        <title>Infants hospitalized years apart are colonized by the same room-sourced microbial strains.</title>
        <authorList>
            <person name="Brooks B."/>
            <person name="Olm M.R."/>
            <person name="Firek B.A."/>
            <person name="Baker R."/>
            <person name="Thomas B.C."/>
            <person name="Morowitz M.J."/>
            <person name="Banfield J.F."/>
        </authorList>
    </citation>
    <scope>NUCLEOTIDE SEQUENCE [LARGE SCALE GENOMIC DNA]</scope>
    <source>
        <strain evidence="5">S2_009_000_R2_76</strain>
    </source>
</reference>
<dbReference type="GO" id="GO:0009423">
    <property type="term" value="P:chorismate biosynthetic process"/>
    <property type="evidence" value="ECO:0007669"/>
    <property type="project" value="TreeGrafter"/>
</dbReference>
<comment type="caution">
    <text evidence="5">The sequence shown here is derived from an EMBL/GenBank/DDBJ whole genome shotgun (WGS) entry which is preliminary data.</text>
</comment>
<dbReference type="Gene3D" id="3.40.50.10860">
    <property type="entry name" value="Leucine Dehydrogenase, chain A, domain 1"/>
    <property type="match status" value="1"/>
</dbReference>
<dbReference type="InterPro" id="IPR022893">
    <property type="entry name" value="Shikimate_DH_fam"/>
</dbReference>
<keyword evidence="2 5" id="KW-0560">Oxidoreductase</keyword>
<dbReference type="EMBL" id="QFOI01000021">
    <property type="protein sequence ID" value="PZP51781.1"/>
    <property type="molecule type" value="Genomic_DNA"/>
</dbReference>
<evidence type="ECO:0000313" key="5">
    <source>
        <dbReference type="EMBL" id="PZP51781.1"/>
    </source>
</evidence>
<dbReference type="CDD" id="cd01065">
    <property type="entry name" value="NAD_bind_Shikimate_DH"/>
    <property type="match status" value="1"/>
</dbReference>
<evidence type="ECO:0000259" key="4">
    <source>
        <dbReference type="Pfam" id="PF08501"/>
    </source>
</evidence>
<dbReference type="SUPFAM" id="SSF51735">
    <property type="entry name" value="NAD(P)-binding Rossmann-fold domains"/>
    <property type="match status" value="1"/>
</dbReference>
<dbReference type="Proteomes" id="UP000249645">
    <property type="component" value="Unassembled WGS sequence"/>
</dbReference>
<dbReference type="EC" id="1.1.1.25" evidence="5"/>
<dbReference type="GO" id="GO:0019632">
    <property type="term" value="P:shikimate metabolic process"/>
    <property type="evidence" value="ECO:0007669"/>
    <property type="project" value="TreeGrafter"/>
</dbReference>
<evidence type="ECO:0000313" key="6">
    <source>
        <dbReference type="Proteomes" id="UP000249645"/>
    </source>
</evidence>
<sequence length="242" mass="27048">MAVFGIIGYPLGHSFSKKYFEDKFAELGIEQSASFQNFAIEDIKDLSHVLSTPQLEGFCITIPHKKNIIPYLTEASPEVEEMGACNCVRIKDGKLIGHNTDIIGFEKSFVPNLTPERNKALILGTGGASAAVAFVLRKLGIPYQFVSRNSPETWTYNMLDKNVMDEYKIIINCTPLGMSPNIDDAPPIPYEYLTSSHYLYDLIYNPAETKFLSLGKAKGAAIENGLQMLILQAEENWRIWNS</sequence>
<dbReference type="InterPro" id="IPR013708">
    <property type="entry name" value="Shikimate_DH-bd_N"/>
</dbReference>
<dbReference type="SUPFAM" id="SSF53223">
    <property type="entry name" value="Aminoacid dehydrogenase-like, N-terminal domain"/>
    <property type="match status" value="1"/>
</dbReference>
<dbReference type="GO" id="GO:0009073">
    <property type="term" value="P:aromatic amino acid family biosynthetic process"/>
    <property type="evidence" value="ECO:0007669"/>
    <property type="project" value="UniProtKB-KW"/>
</dbReference>
<dbReference type="Gene3D" id="3.40.50.720">
    <property type="entry name" value="NAD(P)-binding Rossmann-like Domain"/>
    <property type="match status" value="1"/>
</dbReference>